<dbReference type="HOGENOM" id="CLU_910539_0_0_1"/>
<evidence type="ECO:0000256" key="6">
    <source>
        <dbReference type="SAM" id="Phobius"/>
    </source>
</evidence>
<dbReference type="OMA" id="YDILAGY"/>
<accession>I7MLS3</accession>
<feature type="transmembrane region" description="Helical" evidence="6">
    <location>
        <begin position="57"/>
        <end position="78"/>
    </location>
</feature>
<dbReference type="PANTHER" id="PTHR12677">
    <property type="entry name" value="GOLGI APPARATUS MEMBRANE PROTEIN TVP38-RELATED"/>
    <property type="match status" value="1"/>
</dbReference>
<dbReference type="InParanoid" id="I7MLS3"/>
<name>I7MLS3_TETTS</name>
<dbReference type="GO" id="GO:0005886">
    <property type="term" value="C:plasma membrane"/>
    <property type="evidence" value="ECO:0007669"/>
    <property type="project" value="UniProtKB-SubCell"/>
</dbReference>
<protein>
    <submittedName>
        <fullName evidence="8">SNARE associated protein</fullName>
    </submittedName>
</protein>
<feature type="transmembrane region" description="Helical" evidence="6">
    <location>
        <begin position="215"/>
        <end position="233"/>
    </location>
</feature>
<evidence type="ECO:0000256" key="4">
    <source>
        <dbReference type="ARBA" id="ARBA00022989"/>
    </source>
</evidence>
<dbReference type="Pfam" id="PF09335">
    <property type="entry name" value="VTT_dom"/>
    <property type="match status" value="1"/>
</dbReference>
<dbReference type="InterPro" id="IPR015414">
    <property type="entry name" value="TMEM64"/>
</dbReference>
<evidence type="ECO:0000256" key="1">
    <source>
        <dbReference type="ARBA" id="ARBA00004651"/>
    </source>
</evidence>
<dbReference type="InterPro" id="IPR032816">
    <property type="entry name" value="VTT_dom"/>
</dbReference>
<evidence type="ECO:0000313" key="9">
    <source>
        <dbReference type="Proteomes" id="UP000009168"/>
    </source>
</evidence>
<dbReference type="RefSeq" id="XP_001023216.1">
    <property type="nucleotide sequence ID" value="XM_001023216.1"/>
</dbReference>
<evidence type="ECO:0000256" key="3">
    <source>
        <dbReference type="ARBA" id="ARBA00022692"/>
    </source>
</evidence>
<evidence type="ECO:0000256" key="5">
    <source>
        <dbReference type="ARBA" id="ARBA00023136"/>
    </source>
</evidence>
<proteinExistence type="predicted"/>
<feature type="transmembrane region" description="Helical" evidence="6">
    <location>
        <begin position="98"/>
        <end position="120"/>
    </location>
</feature>
<evidence type="ECO:0000256" key="2">
    <source>
        <dbReference type="ARBA" id="ARBA00022475"/>
    </source>
</evidence>
<keyword evidence="3 6" id="KW-0812">Transmembrane</keyword>
<keyword evidence="9" id="KW-1185">Reference proteome</keyword>
<dbReference type="PANTHER" id="PTHR12677:SF59">
    <property type="entry name" value="GOLGI APPARATUS MEMBRANE PROTEIN TVP38-RELATED"/>
    <property type="match status" value="1"/>
</dbReference>
<dbReference type="KEGG" id="tet:TTHERM_00494230"/>
<keyword evidence="4 6" id="KW-1133">Transmembrane helix</keyword>
<dbReference type="GeneID" id="7831728"/>
<feature type="transmembrane region" description="Helical" evidence="6">
    <location>
        <begin position="132"/>
        <end position="158"/>
    </location>
</feature>
<dbReference type="STRING" id="312017.I7MLS3"/>
<feature type="domain" description="VTT" evidence="7">
    <location>
        <begin position="117"/>
        <end position="235"/>
    </location>
</feature>
<comment type="subcellular location">
    <subcellularLocation>
        <location evidence="1">Cell membrane</location>
        <topology evidence="1">Multi-pass membrane protein</topology>
    </subcellularLocation>
</comment>
<evidence type="ECO:0000259" key="7">
    <source>
        <dbReference type="Pfam" id="PF09335"/>
    </source>
</evidence>
<dbReference type="OrthoDB" id="166803at2759"/>
<dbReference type="EMBL" id="GG662512">
    <property type="protein sequence ID" value="EAS02971.1"/>
    <property type="molecule type" value="Genomic_DNA"/>
</dbReference>
<gene>
    <name evidence="8" type="ORF">TTHERM_00494230</name>
</gene>
<dbReference type="eggNOG" id="ENOG502R2X3">
    <property type="taxonomic scope" value="Eukaryota"/>
</dbReference>
<keyword evidence="5 6" id="KW-0472">Membrane</keyword>
<dbReference type="Proteomes" id="UP000009168">
    <property type="component" value="Unassembled WGS sequence"/>
</dbReference>
<dbReference type="AlphaFoldDB" id="I7MLS3"/>
<feature type="transmembrane region" description="Helical" evidence="6">
    <location>
        <begin position="253"/>
        <end position="275"/>
    </location>
</feature>
<sequence length="306" mass="35772">METDNLLQKEQDSIQQRNYSDLNRDSSTQLEHQNIPDNHSDTSTARRARDESLHKRILIIAAVIYMMMFLALLIVFAAVEPFRVWYIDLIYQLKENNIQAYVTVFFVGLICLIVGIPIFIIETMIGYIVKPLIYGILLIVAFKMTGLSITFLLGRYIFRDKLRALIQDNEYLEAFSDHASEHPFKIAFFLRVITIFPPILQDYGMGIMKITYKQFFLPVLLSIIIFAIFYAYIGKSIKNIYDNYNSPKKGEEAYKDLAINLLFILFTIIVISYFVKQVQKRLEAAKEETISQVSREEDQHREREIF</sequence>
<keyword evidence="2" id="KW-1003">Cell membrane</keyword>
<reference evidence="9" key="1">
    <citation type="journal article" date="2006" name="PLoS Biol.">
        <title>Macronuclear genome sequence of the ciliate Tetrahymena thermophila, a model eukaryote.</title>
        <authorList>
            <person name="Eisen J.A."/>
            <person name="Coyne R.S."/>
            <person name="Wu M."/>
            <person name="Wu D."/>
            <person name="Thiagarajan M."/>
            <person name="Wortman J.R."/>
            <person name="Badger J.H."/>
            <person name="Ren Q."/>
            <person name="Amedeo P."/>
            <person name="Jones K.M."/>
            <person name="Tallon L.J."/>
            <person name="Delcher A.L."/>
            <person name="Salzberg S.L."/>
            <person name="Silva J.C."/>
            <person name="Haas B.J."/>
            <person name="Majoros W.H."/>
            <person name="Farzad M."/>
            <person name="Carlton J.M."/>
            <person name="Smith R.K. Jr."/>
            <person name="Garg J."/>
            <person name="Pearlman R.E."/>
            <person name="Karrer K.M."/>
            <person name="Sun L."/>
            <person name="Manning G."/>
            <person name="Elde N.C."/>
            <person name="Turkewitz A.P."/>
            <person name="Asai D.J."/>
            <person name="Wilkes D.E."/>
            <person name="Wang Y."/>
            <person name="Cai H."/>
            <person name="Collins K."/>
            <person name="Stewart B.A."/>
            <person name="Lee S.R."/>
            <person name="Wilamowska K."/>
            <person name="Weinberg Z."/>
            <person name="Ruzzo W.L."/>
            <person name="Wloga D."/>
            <person name="Gaertig J."/>
            <person name="Frankel J."/>
            <person name="Tsao C.-C."/>
            <person name="Gorovsky M.A."/>
            <person name="Keeling P.J."/>
            <person name="Waller R.F."/>
            <person name="Patron N.J."/>
            <person name="Cherry J.M."/>
            <person name="Stover N.A."/>
            <person name="Krieger C.J."/>
            <person name="del Toro C."/>
            <person name="Ryder H.F."/>
            <person name="Williamson S.C."/>
            <person name="Barbeau R.A."/>
            <person name="Hamilton E.P."/>
            <person name="Orias E."/>
        </authorList>
    </citation>
    <scope>NUCLEOTIDE SEQUENCE [LARGE SCALE GENOMIC DNA]</scope>
    <source>
        <strain evidence="9">SB210</strain>
    </source>
</reference>
<organism evidence="8 9">
    <name type="scientific">Tetrahymena thermophila (strain SB210)</name>
    <dbReference type="NCBI Taxonomy" id="312017"/>
    <lineage>
        <taxon>Eukaryota</taxon>
        <taxon>Sar</taxon>
        <taxon>Alveolata</taxon>
        <taxon>Ciliophora</taxon>
        <taxon>Intramacronucleata</taxon>
        <taxon>Oligohymenophorea</taxon>
        <taxon>Hymenostomatida</taxon>
        <taxon>Tetrahymenina</taxon>
        <taxon>Tetrahymenidae</taxon>
        <taxon>Tetrahymena</taxon>
    </lineage>
</organism>
<evidence type="ECO:0000313" key="8">
    <source>
        <dbReference type="EMBL" id="EAS02971.1"/>
    </source>
</evidence>